<keyword evidence="4 5" id="KW-0472">Membrane</keyword>
<protein>
    <recommendedName>
        <fullName evidence="7">DUF1656 domain-containing protein</fullName>
    </recommendedName>
</protein>
<dbReference type="EMBL" id="CP002021">
    <property type="protein sequence ID" value="ADG29638.1"/>
    <property type="molecule type" value="Genomic_DNA"/>
</dbReference>
<evidence type="ECO:0000256" key="3">
    <source>
        <dbReference type="ARBA" id="ARBA00022989"/>
    </source>
</evidence>
<keyword evidence="3 5" id="KW-1133">Transmembrane helix</keyword>
<keyword evidence="1" id="KW-1003">Cell membrane</keyword>
<name>D5X3R2_THIK1</name>
<gene>
    <name evidence="6" type="ordered locus">Tint_0226</name>
</gene>
<evidence type="ECO:0000256" key="2">
    <source>
        <dbReference type="ARBA" id="ARBA00022692"/>
    </source>
</evidence>
<dbReference type="BioCyc" id="TINT75379:TINT_RS01145-MONOMER"/>
<accession>D5X3R2</accession>
<evidence type="ECO:0008006" key="7">
    <source>
        <dbReference type="Google" id="ProtNLM"/>
    </source>
</evidence>
<feature type="transmembrane region" description="Helical" evidence="5">
    <location>
        <begin position="46"/>
        <end position="64"/>
    </location>
</feature>
<dbReference type="AlphaFoldDB" id="D5X3R2"/>
<dbReference type="KEGG" id="tin:Tint_0226"/>
<evidence type="ECO:0000256" key="4">
    <source>
        <dbReference type="ARBA" id="ARBA00023136"/>
    </source>
</evidence>
<proteinExistence type="predicted"/>
<dbReference type="PROSITE" id="PS51257">
    <property type="entry name" value="PROKAR_LIPOPROTEIN"/>
    <property type="match status" value="1"/>
</dbReference>
<dbReference type="STRING" id="75379.Tint_0226"/>
<feature type="transmembrane region" description="Helical" evidence="5">
    <location>
        <begin position="12"/>
        <end position="34"/>
    </location>
</feature>
<dbReference type="HOGENOM" id="CLU_188292_3_0_4"/>
<keyword evidence="2 5" id="KW-0812">Transmembrane</keyword>
<dbReference type="Pfam" id="PF07869">
    <property type="entry name" value="DUF1656"/>
    <property type="match status" value="1"/>
</dbReference>
<evidence type="ECO:0000313" key="6">
    <source>
        <dbReference type="EMBL" id="ADG29638.1"/>
    </source>
</evidence>
<evidence type="ECO:0000256" key="5">
    <source>
        <dbReference type="SAM" id="Phobius"/>
    </source>
</evidence>
<sequence>MPREVDLFGVLLPGMLLIFVGCLLIVGLLDGLLGRLGGHRHVWHPALFRLAVFLGLFAAAGLLLL</sequence>
<organism evidence="6">
    <name type="scientific">Thiomonas intermedia (strain K12)</name>
    <name type="common">Thiobacillus intermedius</name>
    <dbReference type="NCBI Taxonomy" id="75379"/>
    <lineage>
        <taxon>Bacteria</taxon>
        <taxon>Pseudomonadati</taxon>
        <taxon>Pseudomonadota</taxon>
        <taxon>Betaproteobacteria</taxon>
        <taxon>Burkholderiales</taxon>
        <taxon>Thiomonas</taxon>
    </lineage>
</organism>
<evidence type="ECO:0000256" key="1">
    <source>
        <dbReference type="ARBA" id="ARBA00022475"/>
    </source>
</evidence>
<dbReference type="InterPro" id="IPR012451">
    <property type="entry name" value="DUF1656"/>
</dbReference>
<reference evidence="6" key="1">
    <citation type="submission" date="2010-04" db="EMBL/GenBank/DDBJ databases">
        <title>Complete sequence of Thiomonas intermedia K12.</title>
        <authorList>
            <consortium name="US DOE Joint Genome Institute"/>
            <person name="Lucas S."/>
            <person name="Copeland A."/>
            <person name="Lapidus A."/>
            <person name="Cheng J.-F."/>
            <person name="Bruce D."/>
            <person name="Goodwin L."/>
            <person name="Pitluck S."/>
            <person name="Davenport K."/>
            <person name="Detter J.C."/>
            <person name="Han C."/>
            <person name="Tapia R."/>
            <person name="Land M."/>
            <person name="Hauser L."/>
            <person name="Kyrpides N."/>
            <person name="Ovchinnikova G."/>
            <person name="Kerfeld C.A."/>
            <person name="Cannon G.C."/>
            <person name="Heinhorst S."/>
            <person name="Woyke T."/>
        </authorList>
    </citation>
    <scope>NUCLEOTIDE SEQUENCE [LARGE SCALE GENOMIC DNA]</scope>
    <source>
        <strain evidence="6">K12</strain>
    </source>
</reference>